<dbReference type="Pfam" id="PF00440">
    <property type="entry name" value="TetR_N"/>
    <property type="match status" value="1"/>
</dbReference>
<dbReference type="InterPro" id="IPR050624">
    <property type="entry name" value="HTH-type_Tx_Regulator"/>
</dbReference>
<dbReference type="PANTHER" id="PTHR43479">
    <property type="entry name" value="ACREF/ENVCD OPERON REPRESSOR-RELATED"/>
    <property type="match status" value="1"/>
</dbReference>
<dbReference type="PANTHER" id="PTHR43479:SF7">
    <property type="entry name" value="TETR-FAMILY TRANSCRIPTIONAL REGULATOR"/>
    <property type="match status" value="1"/>
</dbReference>
<reference evidence="4 5" key="1">
    <citation type="submission" date="2020-06" db="EMBL/GenBank/DDBJ databases">
        <title>Staphylococcus borealis sp. nov. -A novel member of the Staphylococcaceae family isolated from skin and blood in humans.</title>
        <authorList>
            <person name="Pain M."/>
            <person name="Wolden R."/>
            <person name="Jaen-Luchoro D."/>
            <person name="Salva-Serra F."/>
            <person name="Iglesias B.P."/>
            <person name="Karlsson R."/>
            <person name="Klingenberg C."/>
            <person name="Cavanagh J.P."/>
        </authorList>
    </citation>
    <scope>NUCLEOTIDE SEQUENCE [LARGE SCALE GENOMIC DNA]</scope>
    <source>
        <strain evidence="4 5">58-22</strain>
    </source>
</reference>
<accession>A0ABX2LQM8</accession>
<evidence type="ECO:0000313" key="4">
    <source>
        <dbReference type="EMBL" id="NUI81525.1"/>
    </source>
</evidence>
<dbReference type="RefSeq" id="WP_053028869.1">
    <property type="nucleotide sequence ID" value="NZ_CUEE01000001.1"/>
</dbReference>
<dbReference type="SUPFAM" id="SSF46689">
    <property type="entry name" value="Homeodomain-like"/>
    <property type="match status" value="1"/>
</dbReference>
<evidence type="ECO:0000259" key="3">
    <source>
        <dbReference type="PROSITE" id="PS50977"/>
    </source>
</evidence>
<evidence type="ECO:0000256" key="2">
    <source>
        <dbReference type="PROSITE-ProRule" id="PRU00335"/>
    </source>
</evidence>
<name>A0ABX2LQM8_9STAP</name>
<keyword evidence="1 2" id="KW-0238">DNA-binding</keyword>
<dbReference type="InterPro" id="IPR001647">
    <property type="entry name" value="HTH_TetR"/>
</dbReference>
<dbReference type="Proteomes" id="UP000610527">
    <property type="component" value="Unassembled WGS sequence"/>
</dbReference>
<gene>
    <name evidence="4" type="ORF">HUN84_01955</name>
</gene>
<dbReference type="PROSITE" id="PS50977">
    <property type="entry name" value="HTH_TETR_2"/>
    <property type="match status" value="1"/>
</dbReference>
<sequence length="197" mass="23268">MAYSNKTQLTQRLLREALINLLNHKHFEAITINEITQEAYVTRSTFYRYYDDKYELLSEIEDDVLNFIKTQREFNVENEDILDVGSIANLFKAIDPYSEVLKVLLTNEGILSFKMKIRNVVSKRFEFINHISQGSNLKRELGKEYLITIIVNTFEYWSKHKNEINVDEIAQFIVEVYKGGIFNALDLKKEDIERLKQ</sequence>
<keyword evidence="5" id="KW-1185">Reference proteome</keyword>
<proteinExistence type="predicted"/>
<feature type="DNA-binding region" description="H-T-H motif" evidence="2">
    <location>
        <begin position="31"/>
        <end position="50"/>
    </location>
</feature>
<comment type="caution">
    <text evidence="4">The sequence shown here is derived from an EMBL/GenBank/DDBJ whole genome shotgun (WGS) entry which is preliminary data.</text>
</comment>
<evidence type="ECO:0000313" key="5">
    <source>
        <dbReference type="Proteomes" id="UP000610527"/>
    </source>
</evidence>
<organism evidence="4 5">
    <name type="scientific">Staphylococcus borealis</name>
    <dbReference type="NCBI Taxonomy" id="2742203"/>
    <lineage>
        <taxon>Bacteria</taxon>
        <taxon>Bacillati</taxon>
        <taxon>Bacillota</taxon>
        <taxon>Bacilli</taxon>
        <taxon>Bacillales</taxon>
        <taxon>Staphylococcaceae</taxon>
        <taxon>Staphylococcus</taxon>
    </lineage>
</organism>
<evidence type="ECO:0000256" key="1">
    <source>
        <dbReference type="ARBA" id="ARBA00023125"/>
    </source>
</evidence>
<feature type="domain" description="HTH tetR-type" evidence="3">
    <location>
        <begin position="8"/>
        <end position="68"/>
    </location>
</feature>
<protein>
    <submittedName>
        <fullName evidence="4">TetR/AcrR family transcriptional regulator</fullName>
    </submittedName>
</protein>
<dbReference type="EMBL" id="JABVEG010000001">
    <property type="protein sequence ID" value="NUI81525.1"/>
    <property type="molecule type" value="Genomic_DNA"/>
</dbReference>
<dbReference type="InterPro" id="IPR009057">
    <property type="entry name" value="Homeodomain-like_sf"/>
</dbReference>
<dbReference type="GeneID" id="74185359"/>
<dbReference type="Gene3D" id="1.10.357.10">
    <property type="entry name" value="Tetracycline Repressor, domain 2"/>
    <property type="match status" value="1"/>
</dbReference>